<evidence type="ECO:0000313" key="3">
    <source>
        <dbReference type="Proteomes" id="UP000184501"/>
    </source>
</evidence>
<proteinExistence type="predicted"/>
<evidence type="ECO:0008006" key="4">
    <source>
        <dbReference type="Google" id="ProtNLM"/>
    </source>
</evidence>
<evidence type="ECO:0000256" key="1">
    <source>
        <dbReference type="SAM" id="MobiDB-lite"/>
    </source>
</evidence>
<feature type="compositionally biased region" description="Low complexity" evidence="1">
    <location>
        <begin position="18"/>
        <end position="27"/>
    </location>
</feature>
<protein>
    <recommendedName>
        <fullName evidence="4">Sensory transduction regulator</fullName>
    </recommendedName>
</protein>
<dbReference type="AlphaFoldDB" id="A0A1M5BI86"/>
<dbReference type="Proteomes" id="UP000184501">
    <property type="component" value="Unassembled WGS sequence"/>
</dbReference>
<gene>
    <name evidence="2" type="ORF">SAMN05444320_103580</name>
</gene>
<feature type="region of interest" description="Disordered" evidence="1">
    <location>
        <begin position="1"/>
        <end position="30"/>
    </location>
</feature>
<keyword evidence="3" id="KW-1185">Reference proteome</keyword>
<organism evidence="2 3">
    <name type="scientific">Streptoalloteichus hindustanus</name>
    <dbReference type="NCBI Taxonomy" id="2017"/>
    <lineage>
        <taxon>Bacteria</taxon>
        <taxon>Bacillati</taxon>
        <taxon>Actinomycetota</taxon>
        <taxon>Actinomycetes</taxon>
        <taxon>Pseudonocardiales</taxon>
        <taxon>Pseudonocardiaceae</taxon>
        <taxon>Streptoalloteichus</taxon>
    </lineage>
</organism>
<dbReference type="STRING" id="2017.SAMN05444320_103580"/>
<feature type="compositionally biased region" description="Basic and acidic residues" evidence="1">
    <location>
        <begin position="1"/>
        <end position="16"/>
    </location>
</feature>
<accession>A0A1M5BI86</accession>
<dbReference type="InterPro" id="IPR019660">
    <property type="entry name" value="Put_sensory_transdc_reg_YbjN"/>
</dbReference>
<sequence length="166" mass="17377">MTHDETARGETARGEAAHGGATRGAATSQEASTTARLLAAAREALELYHDVRVDDDGALSFRHGEVPCAVQAMQLAEGLVVLSLTCVVAWDLPSDDRLAQSAAERAGQGLFGTLGVVREERGMDVLLRYAFPAEGLSPAALSTLLMLVVSTASQLRSELLSEAAGQ</sequence>
<reference evidence="2 3" key="1">
    <citation type="submission" date="2016-11" db="EMBL/GenBank/DDBJ databases">
        <authorList>
            <person name="Jaros S."/>
            <person name="Januszkiewicz K."/>
            <person name="Wedrychowicz H."/>
        </authorList>
    </citation>
    <scope>NUCLEOTIDE SEQUENCE [LARGE SCALE GENOMIC DNA]</scope>
    <source>
        <strain evidence="2 3">DSM 44523</strain>
    </source>
</reference>
<name>A0A1M5BI86_STRHI</name>
<dbReference type="Pfam" id="PF10722">
    <property type="entry name" value="YbjN"/>
    <property type="match status" value="1"/>
</dbReference>
<dbReference type="EMBL" id="FQVN01000003">
    <property type="protein sequence ID" value="SHF42060.1"/>
    <property type="molecule type" value="Genomic_DNA"/>
</dbReference>
<dbReference type="RefSeq" id="WP_234995673.1">
    <property type="nucleotide sequence ID" value="NZ_FQVN01000003.1"/>
</dbReference>
<evidence type="ECO:0000313" key="2">
    <source>
        <dbReference type="EMBL" id="SHF42060.1"/>
    </source>
</evidence>
<dbReference type="Gene3D" id="3.30.1460.10">
    <property type="match status" value="1"/>
</dbReference>